<reference evidence="1 2" key="1">
    <citation type="journal article" date="2021" name="Hortic Res">
        <title>Chromosome-scale assembly of the Dendrobium chrysotoxum genome enhances the understanding of orchid evolution.</title>
        <authorList>
            <person name="Zhang Y."/>
            <person name="Zhang G.Q."/>
            <person name="Zhang D."/>
            <person name="Liu X.D."/>
            <person name="Xu X.Y."/>
            <person name="Sun W.H."/>
            <person name="Yu X."/>
            <person name="Zhu X."/>
            <person name="Wang Z.W."/>
            <person name="Zhao X."/>
            <person name="Zhong W.Y."/>
            <person name="Chen H."/>
            <person name="Yin W.L."/>
            <person name="Huang T."/>
            <person name="Niu S.C."/>
            <person name="Liu Z.J."/>
        </authorList>
    </citation>
    <scope>NUCLEOTIDE SEQUENCE [LARGE SCALE GENOMIC DNA]</scope>
    <source>
        <strain evidence="1">Lindl</strain>
    </source>
</reference>
<gene>
    <name evidence="1" type="ORF">IEQ34_016906</name>
</gene>
<dbReference type="AlphaFoldDB" id="A0AAV7GHN7"/>
<protein>
    <submittedName>
        <fullName evidence="1">Uncharacterized protein</fullName>
    </submittedName>
</protein>
<sequence length="110" mass="12104">MGKGMEWLVSPRFPPCSPSGFGGFLLFPCAAGWFPLVASSDPSLGGFSRVVLAVSFLANRLLEETKDELTGLIKRSALKPEQINKALCQELSKHCDESDDFDDDYMDDEL</sequence>
<accession>A0AAV7GHN7</accession>
<evidence type="ECO:0000313" key="2">
    <source>
        <dbReference type="Proteomes" id="UP000775213"/>
    </source>
</evidence>
<name>A0AAV7GHN7_DENCH</name>
<evidence type="ECO:0000313" key="1">
    <source>
        <dbReference type="EMBL" id="KAH0454982.1"/>
    </source>
</evidence>
<keyword evidence="2" id="KW-1185">Reference proteome</keyword>
<comment type="caution">
    <text evidence="1">The sequence shown here is derived from an EMBL/GenBank/DDBJ whole genome shotgun (WGS) entry which is preliminary data.</text>
</comment>
<proteinExistence type="predicted"/>
<organism evidence="1 2">
    <name type="scientific">Dendrobium chrysotoxum</name>
    <name type="common">Orchid</name>
    <dbReference type="NCBI Taxonomy" id="161865"/>
    <lineage>
        <taxon>Eukaryota</taxon>
        <taxon>Viridiplantae</taxon>
        <taxon>Streptophyta</taxon>
        <taxon>Embryophyta</taxon>
        <taxon>Tracheophyta</taxon>
        <taxon>Spermatophyta</taxon>
        <taxon>Magnoliopsida</taxon>
        <taxon>Liliopsida</taxon>
        <taxon>Asparagales</taxon>
        <taxon>Orchidaceae</taxon>
        <taxon>Epidendroideae</taxon>
        <taxon>Malaxideae</taxon>
        <taxon>Dendrobiinae</taxon>
        <taxon>Dendrobium</taxon>
    </lineage>
</organism>
<dbReference type="EMBL" id="JAGFBR010000015">
    <property type="protein sequence ID" value="KAH0454982.1"/>
    <property type="molecule type" value="Genomic_DNA"/>
</dbReference>
<dbReference type="Proteomes" id="UP000775213">
    <property type="component" value="Unassembled WGS sequence"/>
</dbReference>